<dbReference type="EMBL" id="JBHUHO010000010">
    <property type="protein sequence ID" value="MFD2114906.1"/>
    <property type="molecule type" value="Genomic_DNA"/>
</dbReference>
<evidence type="ECO:0000256" key="7">
    <source>
        <dbReference type="RuleBase" id="RU363032"/>
    </source>
</evidence>
<dbReference type="PROSITE" id="PS50928">
    <property type="entry name" value="ABC_TM1"/>
    <property type="match status" value="1"/>
</dbReference>
<keyword evidence="5 7" id="KW-1133">Transmembrane helix</keyword>
<feature type="transmembrane region" description="Helical" evidence="7">
    <location>
        <begin position="288"/>
        <end position="311"/>
    </location>
</feature>
<keyword evidence="4 7" id="KW-0812">Transmembrane</keyword>
<keyword evidence="3" id="KW-1003">Cell membrane</keyword>
<dbReference type="RefSeq" id="WP_377769932.1">
    <property type="nucleotide sequence ID" value="NZ_JBHUHO010000010.1"/>
</dbReference>
<dbReference type="SUPFAM" id="SSF161098">
    <property type="entry name" value="MetI-like"/>
    <property type="match status" value="1"/>
</dbReference>
<gene>
    <name evidence="9" type="ORF">ACFSJH_04010</name>
</gene>
<feature type="transmembrane region" description="Helical" evidence="7">
    <location>
        <begin position="33"/>
        <end position="51"/>
    </location>
</feature>
<proteinExistence type="inferred from homology"/>
<feature type="transmembrane region" description="Helical" evidence="7">
    <location>
        <begin position="97"/>
        <end position="118"/>
    </location>
</feature>
<sequence length="320" mass="36415">MQTNIVKQPEPLLKKKDNSKVANFFKTLIKQRWLVFMVLPGFALLLVFKYFPMYGVLVAFKDYNIRDGIIGSPWVGFKHMEAFFASPLSWRIIRNSVLLAVYSLIFTFPAPIIFALLLNELRNRYFKRTVQTITYFPHFLSTVIVVGFVFDISSMNGLINKFVALFGMEPKIWLNFASAFRPLFIGSGIWQELGYGSIIFLAAITGIDPTQYEAAEIDGANRWQKLRFITWPAIIPATTVMLILKMGSILTTDFQKVLLMYNPKVYETADVIETYVYRMGVQGGQFEYGAAVGLMLSIVSFVLIIFSNYAAKKVSGNSVW</sequence>
<comment type="caution">
    <text evidence="9">The sequence shown here is derived from an EMBL/GenBank/DDBJ whole genome shotgun (WGS) entry which is preliminary data.</text>
</comment>
<comment type="subcellular location">
    <subcellularLocation>
        <location evidence="1 7">Cell membrane</location>
        <topology evidence="1 7">Multi-pass membrane protein</topology>
    </subcellularLocation>
</comment>
<dbReference type="InterPro" id="IPR000515">
    <property type="entry name" value="MetI-like"/>
</dbReference>
<comment type="similarity">
    <text evidence="7">Belongs to the binding-protein-dependent transport system permease family.</text>
</comment>
<dbReference type="PANTHER" id="PTHR43227">
    <property type="entry name" value="BLL4140 PROTEIN"/>
    <property type="match status" value="1"/>
</dbReference>
<evidence type="ECO:0000256" key="6">
    <source>
        <dbReference type="ARBA" id="ARBA00023136"/>
    </source>
</evidence>
<accession>A0ABW4YGT1</accession>
<keyword evidence="2 7" id="KW-0813">Transport</keyword>
<organism evidence="9 10">
    <name type="scientific">Paenibacillus yanchengensis</name>
    <dbReference type="NCBI Taxonomy" id="2035833"/>
    <lineage>
        <taxon>Bacteria</taxon>
        <taxon>Bacillati</taxon>
        <taxon>Bacillota</taxon>
        <taxon>Bacilli</taxon>
        <taxon>Bacillales</taxon>
        <taxon>Paenibacillaceae</taxon>
        <taxon>Paenibacillus</taxon>
    </lineage>
</organism>
<evidence type="ECO:0000259" key="8">
    <source>
        <dbReference type="PROSITE" id="PS50928"/>
    </source>
</evidence>
<evidence type="ECO:0000256" key="4">
    <source>
        <dbReference type="ARBA" id="ARBA00022692"/>
    </source>
</evidence>
<dbReference type="Pfam" id="PF00528">
    <property type="entry name" value="BPD_transp_1"/>
    <property type="match status" value="1"/>
</dbReference>
<dbReference type="Proteomes" id="UP001597362">
    <property type="component" value="Unassembled WGS sequence"/>
</dbReference>
<dbReference type="PANTHER" id="PTHR43227:SF11">
    <property type="entry name" value="BLL4140 PROTEIN"/>
    <property type="match status" value="1"/>
</dbReference>
<evidence type="ECO:0000313" key="10">
    <source>
        <dbReference type="Proteomes" id="UP001597362"/>
    </source>
</evidence>
<keyword evidence="6 7" id="KW-0472">Membrane</keyword>
<evidence type="ECO:0000256" key="3">
    <source>
        <dbReference type="ARBA" id="ARBA00022475"/>
    </source>
</evidence>
<evidence type="ECO:0000256" key="2">
    <source>
        <dbReference type="ARBA" id="ARBA00022448"/>
    </source>
</evidence>
<evidence type="ECO:0000256" key="5">
    <source>
        <dbReference type="ARBA" id="ARBA00022989"/>
    </source>
</evidence>
<dbReference type="InterPro" id="IPR035906">
    <property type="entry name" value="MetI-like_sf"/>
</dbReference>
<feature type="transmembrane region" description="Helical" evidence="7">
    <location>
        <begin position="179"/>
        <end position="207"/>
    </location>
</feature>
<dbReference type="Gene3D" id="1.10.3720.10">
    <property type="entry name" value="MetI-like"/>
    <property type="match status" value="1"/>
</dbReference>
<reference evidence="10" key="1">
    <citation type="journal article" date="2019" name="Int. J. Syst. Evol. Microbiol.">
        <title>The Global Catalogue of Microorganisms (GCM) 10K type strain sequencing project: providing services to taxonomists for standard genome sequencing and annotation.</title>
        <authorList>
            <consortium name="The Broad Institute Genomics Platform"/>
            <consortium name="The Broad Institute Genome Sequencing Center for Infectious Disease"/>
            <person name="Wu L."/>
            <person name="Ma J."/>
        </authorList>
    </citation>
    <scope>NUCLEOTIDE SEQUENCE [LARGE SCALE GENOMIC DNA]</scope>
    <source>
        <strain evidence="10">GH52</strain>
    </source>
</reference>
<feature type="transmembrane region" description="Helical" evidence="7">
    <location>
        <begin position="139"/>
        <end position="159"/>
    </location>
</feature>
<dbReference type="InterPro" id="IPR050809">
    <property type="entry name" value="UgpAE/MalFG_permease"/>
</dbReference>
<protein>
    <submittedName>
        <fullName evidence="9">ABC transporter permease</fullName>
    </submittedName>
</protein>
<feature type="transmembrane region" description="Helical" evidence="7">
    <location>
        <begin position="228"/>
        <end position="250"/>
    </location>
</feature>
<evidence type="ECO:0000313" key="9">
    <source>
        <dbReference type="EMBL" id="MFD2114906.1"/>
    </source>
</evidence>
<name>A0ABW4YGT1_9BACL</name>
<feature type="domain" description="ABC transmembrane type-1" evidence="8">
    <location>
        <begin position="93"/>
        <end position="307"/>
    </location>
</feature>
<dbReference type="CDD" id="cd06261">
    <property type="entry name" value="TM_PBP2"/>
    <property type="match status" value="1"/>
</dbReference>
<keyword evidence="10" id="KW-1185">Reference proteome</keyword>
<evidence type="ECO:0000256" key="1">
    <source>
        <dbReference type="ARBA" id="ARBA00004651"/>
    </source>
</evidence>